<dbReference type="AlphaFoldDB" id="A0A2C9VIL2"/>
<keyword evidence="1" id="KW-0472">Membrane</keyword>
<organism evidence="2">
    <name type="scientific">Manihot esculenta</name>
    <name type="common">Cassava</name>
    <name type="synonym">Jatropha manihot</name>
    <dbReference type="NCBI Taxonomy" id="3983"/>
    <lineage>
        <taxon>Eukaryota</taxon>
        <taxon>Viridiplantae</taxon>
        <taxon>Streptophyta</taxon>
        <taxon>Embryophyta</taxon>
        <taxon>Tracheophyta</taxon>
        <taxon>Spermatophyta</taxon>
        <taxon>Magnoliopsida</taxon>
        <taxon>eudicotyledons</taxon>
        <taxon>Gunneridae</taxon>
        <taxon>Pentapetalae</taxon>
        <taxon>rosids</taxon>
        <taxon>fabids</taxon>
        <taxon>Malpighiales</taxon>
        <taxon>Euphorbiaceae</taxon>
        <taxon>Crotonoideae</taxon>
        <taxon>Manihoteae</taxon>
        <taxon>Manihot</taxon>
    </lineage>
</organism>
<dbReference type="EMBL" id="CM004393">
    <property type="protein sequence ID" value="OAY45266.1"/>
    <property type="molecule type" value="Genomic_DNA"/>
</dbReference>
<feature type="transmembrane region" description="Helical" evidence="1">
    <location>
        <begin position="55"/>
        <end position="76"/>
    </location>
</feature>
<protein>
    <submittedName>
        <fullName evidence="2">Uncharacterized protein</fullName>
    </submittedName>
</protein>
<keyword evidence="1" id="KW-0812">Transmembrane</keyword>
<name>A0A2C9VIL2_MANES</name>
<gene>
    <name evidence="2" type="ORF">MANES_07G046100</name>
</gene>
<evidence type="ECO:0000313" key="2">
    <source>
        <dbReference type="EMBL" id="OAY45266.1"/>
    </source>
</evidence>
<reference evidence="2" key="1">
    <citation type="submission" date="2016-02" db="EMBL/GenBank/DDBJ databases">
        <title>WGS assembly of Manihot esculenta.</title>
        <authorList>
            <person name="Bredeson J.V."/>
            <person name="Prochnik S.E."/>
            <person name="Lyons J.B."/>
            <person name="Schmutz J."/>
            <person name="Grimwood J."/>
            <person name="Vrebalov J."/>
            <person name="Bart R.S."/>
            <person name="Amuge T."/>
            <person name="Ferguson M.E."/>
            <person name="Green R."/>
            <person name="Putnam N."/>
            <person name="Stites J."/>
            <person name="Rounsley S."/>
            <person name="Rokhsar D.S."/>
        </authorList>
    </citation>
    <scope>NUCLEOTIDE SEQUENCE [LARGE SCALE GENOMIC DNA]</scope>
    <source>
        <tissue evidence="2">Leaf</tissue>
    </source>
</reference>
<evidence type="ECO:0000256" key="1">
    <source>
        <dbReference type="SAM" id="Phobius"/>
    </source>
</evidence>
<sequence length="85" mass="9933">MNNVEIHISYAQRSIILASHCSNLRIFPKSNHSLQTIFSLNNLEKFSGHKITSPLLKLILTLNAVWVHYMYLSYSFHFVLRPNFL</sequence>
<keyword evidence="1" id="KW-1133">Transmembrane helix</keyword>
<proteinExistence type="predicted"/>
<accession>A0A2C9VIL2</accession>